<feature type="region of interest" description="Disordered" evidence="1">
    <location>
        <begin position="190"/>
        <end position="235"/>
    </location>
</feature>
<organism evidence="3 4">
    <name type="scientific">Pseudomarimonas salicorniae</name>
    <dbReference type="NCBI Taxonomy" id="2933270"/>
    <lineage>
        <taxon>Bacteria</taxon>
        <taxon>Pseudomonadati</taxon>
        <taxon>Pseudomonadota</taxon>
        <taxon>Gammaproteobacteria</taxon>
        <taxon>Lysobacterales</taxon>
        <taxon>Lysobacteraceae</taxon>
        <taxon>Pseudomarimonas</taxon>
    </lineage>
</organism>
<comment type="caution">
    <text evidence="3">The sequence shown here is derived from an EMBL/GenBank/DDBJ whole genome shotgun (WGS) entry which is preliminary data.</text>
</comment>
<gene>
    <name evidence="3" type="ORF">M0G41_13845</name>
</gene>
<sequence>MSERGATPAWVVALGEGTREEWPLLVAGMLLVGMTLLGLGIAGLLPEEGLAGFVGCFLLVYAALMLLQHPRSQLLGDGVRKRLRSSIAQSGQGFYGLLCLGRFIQLEVHDLLEALGEFELGGQLLRSLLQDWLIGFSMESLMNFVQSVIWPVFMFSSHGMFKAGLVLAALWGLYRFGGWLFPAMQREIEAAEEDEDDDTDSGKKRSRKRAKRARTQGAGSSPASPPPTPPPPPPA</sequence>
<accession>A0ABT0GJN0</accession>
<reference evidence="3" key="1">
    <citation type="submission" date="2022-04" db="EMBL/GenBank/DDBJ databases">
        <title>Lysobacter sp. CAU 1642 isolated from sea sand.</title>
        <authorList>
            <person name="Kim W."/>
        </authorList>
    </citation>
    <scope>NUCLEOTIDE SEQUENCE</scope>
    <source>
        <strain evidence="3">CAU 1642</strain>
    </source>
</reference>
<dbReference type="Proteomes" id="UP001431449">
    <property type="component" value="Unassembled WGS sequence"/>
</dbReference>
<keyword evidence="2" id="KW-0812">Transmembrane</keyword>
<feature type="transmembrane region" description="Helical" evidence="2">
    <location>
        <begin position="24"/>
        <end position="44"/>
    </location>
</feature>
<dbReference type="EMBL" id="JALNMH010000011">
    <property type="protein sequence ID" value="MCK7594751.1"/>
    <property type="molecule type" value="Genomic_DNA"/>
</dbReference>
<keyword evidence="2" id="KW-1133">Transmembrane helix</keyword>
<feature type="compositionally biased region" description="Basic residues" evidence="1">
    <location>
        <begin position="204"/>
        <end position="214"/>
    </location>
</feature>
<evidence type="ECO:0008006" key="5">
    <source>
        <dbReference type="Google" id="ProtNLM"/>
    </source>
</evidence>
<feature type="compositionally biased region" description="Acidic residues" evidence="1">
    <location>
        <begin position="190"/>
        <end position="199"/>
    </location>
</feature>
<name>A0ABT0GJN0_9GAMM</name>
<evidence type="ECO:0000313" key="3">
    <source>
        <dbReference type="EMBL" id="MCK7594751.1"/>
    </source>
</evidence>
<proteinExistence type="predicted"/>
<feature type="transmembrane region" description="Helical" evidence="2">
    <location>
        <begin position="50"/>
        <end position="67"/>
    </location>
</feature>
<protein>
    <recommendedName>
        <fullName evidence="5">Intracellular septation protein A</fullName>
    </recommendedName>
</protein>
<keyword evidence="4" id="KW-1185">Reference proteome</keyword>
<feature type="transmembrane region" description="Helical" evidence="2">
    <location>
        <begin position="159"/>
        <end position="176"/>
    </location>
</feature>
<keyword evidence="2" id="KW-0472">Membrane</keyword>
<dbReference type="RefSeq" id="WP_248210370.1">
    <property type="nucleotide sequence ID" value="NZ_JALNMH010000011.1"/>
</dbReference>
<evidence type="ECO:0000256" key="1">
    <source>
        <dbReference type="SAM" id="MobiDB-lite"/>
    </source>
</evidence>
<feature type="compositionally biased region" description="Pro residues" evidence="1">
    <location>
        <begin position="223"/>
        <end position="235"/>
    </location>
</feature>
<evidence type="ECO:0000313" key="4">
    <source>
        <dbReference type="Proteomes" id="UP001431449"/>
    </source>
</evidence>
<evidence type="ECO:0000256" key="2">
    <source>
        <dbReference type="SAM" id="Phobius"/>
    </source>
</evidence>